<keyword evidence="3" id="KW-0731">Sigma factor</keyword>
<dbReference type="AlphaFoldDB" id="A0A652LDK8"/>
<dbReference type="Pfam" id="PF04542">
    <property type="entry name" value="Sigma70_r2"/>
    <property type="match status" value="1"/>
</dbReference>
<dbReference type="InterPro" id="IPR036388">
    <property type="entry name" value="WH-like_DNA-bd_sf"/>
</dbReference>
<proteinExistence type="inferred from homology"/>
<evidence type="ECO:0000256" key="1">
    <source>
        <dbReference type="ARBA" id="ARBA00010641"/>
    </source>
</evidence>
<dbReference type="InterPro" id="IPR013325">
    <property type="entry name" value="RNA_pol_sigma_r2"/>
</dbReference>
<evidence type="ECO:0000259" key="6">
    <source>
        <dbReference type="Pfam" id="PF04542"/>
    </source>
</evidence>
<sequence length="169" mass="18605">MRQSKESAFREFAEARMGHLFRSACLLTGGDTHLAEDLVQETLGKMYAAWGRVSRVGNPAAYAQTVLVRCYLGHRRRKSAGERPSGELPDRAGQSAGDATLRMTLVEALRGLPPKDRAVIVLRYWEDRSVTETADALHVSSAAVRTRSTRALARLREQLQDSVGELAAP</sequence>
<dbReference type="InterPro" id="IPR014284">
    <property type="entry name" value="RNA_pol_sigma-70_dom"/>
</dbReference>
<dbReference type="GO" id="GO:0003677">
    <property type="term" value="F:DNA binding"/>
    <property type="evidence" value="ECO:0007669"/>
    <property type="project" value="UniProtKB-KW"/>
</dbReference>
<evidence type="ECO:0000256" key="4">
    <source>
        <dbReference type="ARBA" id="ARBA00023125"/>
    </source>
</evidence>
<dbReference type="SUPFAM" id="SSF88946">
    <property type="entry name" value="Sigma2 domain of RNA polymerase sigma factors"/>
    <property type="match status" value="1"/>
</dbReference>
<evidence type="ECO:0000259" key="7">
    <source>
        <dbReference type="Pfam" id="PF04545"/>
    </source>
</evidence>
<dbReference type="GO" id="GO:0016987">
    <property type="term" value="F:sigma factor activity"/>
    <property type="evidence" value="ECO:0007669"/>
    <property type="project" value="UniProtKB-KW"/>
</dbReference>
<evidence type="ECO:0000313" key="8">
    <source>
        <dbReference type="EMBL" id="TXS34115.1"/>
    </source>
</evidence>
<keyword evidence="4" id="KW-0238">DNA-binding</keyword>
<dbReference type="Gene3D" id="1.10.10.10">
    <property type="entry name" value="Winged helix-like DNA-binding domain superfamily/Winged helix DNA-binding domain"/>
    <property type="match status" value="1"/>
</dbReference>
<dbReference type="Pfam" id="PF04545">
    <property type="entry name" value="Sigma70_r4"/>
    <property type="match status" value="1"/>
</dbReference>
<organism evidence="8">
    <name type="scientific">Streptomyces sp. gb1(2016)</name>
    <dbReference type="NCBI Taxonomy" id="1828321"/>
    <lineage>
        <taxon>Bacteria</taxon>
        <taxon>Bacillati</taxon>
        <taxon>Actinomycetota</taxon>
        <taxon>Actinomycetes</taxon>
        <taxon>Kitasatosporales</taxon>
        <taxon>Streptomycetaceae</taxon>
        <taxon>Streptomyces</taxon>
    </lineage>
</organism>
<evidence type="ECO:0000256" key="3">
    <source>
        <dbReference type="ARBA" id="ARBA00023082"/>
    </source>
</evidence>
<dbReference type="EMBL" id="RDBM01000007">
    <property type="protein sequence ID" value="TXS34115.1"/>
    <property type="molecule type" value="Genomic_DNA"/>
</dbReference>
<comment type="caution">
    <text evidence="8">The sequence shown here is derived from an EMBL/GenBank/DDBJ whole genome shotgun (WGS) entry which is preliminary data.</text>
</comment>
<name>A0A652LDK8_9ACTN</name>
<dbReference type="SUPFAM" id="SSF88659">
    <property type="entry name" value="Sigma3 and sigma4 domains of RNA polymerase sigma factors"/>
    <property type="match status" value="1"/>
</dbReference>
<keyword evidence="5" id="KW-0804">Transcription</keyword>
<accession>A0A652LDK8</accession>
<dbReference type="RefSeq" id="WP_147982344.1">
    <property type="nucleotide sequence ID" value="NZ_RDBM01000007.1"/>
</dbReference>
<dbReference type="InterPro" id="IPR013324">
    <property type="entry name" value="RNA_pol_sigma_r3/r4-like"/>
</dbReference>
<dbReference type="InterPro" id="IPR007627">
    <property type="entry name" value="RNA_pol_sigma70_r2"/>
</dbReference>
<feature type="domain" description="RNA polymerase sigma-70 region 2" evidence="6">
    <location>
        <begin position="25"/>
        <end position="79"/>
    </location>
</feature>
<dbReference type="CDD" id="cd06171">
    <property type="entry name" value="Sigma70_r4"/>
    <property type="match status" value="1"/>
</dbReference>
<dbReference type="NCBIfam" id="TIGR02937">
    <property type="entry name" value="sigma70-ECF"/>
    <property type="match status" value="1"/>
</dbReference>
<dbReference type="NCBIfam" id="TIGR02983">
    <property type="entry name" value="SigE-fam_strep"/>
    <property type="match status" value="1"/>
</dbReference>
<evidence type="ECO:0000256" key="5">
    <source>
        <dbReference type="ARBA" id="ARBA00023163"/>
    </source>
</evidence>
<gene>
    <name evidence="8" type="ORF">EAO74_01255</name>
</gene>
<reference evidence="8" key="1">
    <citation type="submission" date="2018-10" db="EMBL/GenBank/DDBJ databases">
        <authorList>
            <person name="Hariharan J."/>
            <person name="Choudoir M.J."/>
            <person name="Diebold P."/>
            <person name="Panke-Buisse K."/>
            <person name="Campbell A.N."/>
            <person name="Buckley D.H."/>
        </authorList>
    </citation>
    <scope>NUCLEOTIDE SEQUENCE</scope>
    <source>
        <strain evidence="8">Gb1</strain>
    </source>
</reference>
<comment type="similarity">
    <text evidence="1">Belongs to the sigma-70 factor family. ECF subfamily.</text>
</comment>
<evidence type="ECO:0000256" key="2">
    <source>
        <dbReference type="ARBA" id="ARBA00023015"/>
    </source>
</evidence>
<dbReference type="InterPro" id="IPR007630">
    <property type="entry name" value="RNA_pol_sigma70_r4"/>
</dbReference>
<protein>
    <submittedName>
        <fullName evidence="8">SigE family RNA polymerase sigma factor</fullName>
    </submittedName>
</protein>
<dbReference type="PANTHER" id="PTHR43133">
    <property type="entry name" value="RNA POLYMERASE ECF-TYPE SIGMA FACTO"/>
    <property type="match status" value="1"/>
</dbReference>
<dbReference type="Gene3D" id="1.10.1740.10">
    <property type="match status" value="1"/>
</dbReference>
<dbReference type="GO" id="GO:0006352">
    <property type="term" value="P:DNA-templated transcription initiation"/>
    <property type="evidence" value="ECO:0007669"/>
    <property type="project" value="InterPro"/>
</dbReference>
<dbReference type="PANTHER" id="PTHR43133:SF50">
    <property type="entry name" value="ECF RNA POLYMERASE SIGMA FACTOR SIGM"/>
    <property type="match status" value="1"/>
</dbReference>
<dbReference type="InterPro" id="IPR014325">
    <property type="entry name" value="RNA_pol_sigma-E_actinobac"/>
</dbReference>
<keyword evidence="2" id="KW-0805">Transcription regulation</keyword>
<dbReference type="InterPro" id="IPR039425">
    <property type="entry name" value="RNA_pol_sigma-70-like"/>
</dbReference>
<feature type="domain" description="RNA polymerase sigma-70 region 4" evidence="7">
    <location>
        <begin position="108"/>
        <end position="157"/>
    </location>
</feature>